<dbReference type="AlphaFoldDB" id="A0A9W6TZY4"/>
<accession>A0A9W6TZY4</accession>
<organism evidence="2 3">
    <name type="scientific">Phytophthora lilii</name>
    <dbReference type="NCBI Taxonomy" id="2077276"/>
    <lineage>
        <taxon>Eukaryota</taxon>
        <taxon>Sar</taxon>
        <taxon>Stramenopiles</taxon>
        <taxon>Oomycota</taxon>
        <taxon>Peronosporomycetes</taxon>
        <taxon>Peronosporales</taxon>
        <taxon>Peronosporaceae</taxon>
        <taxon>Phytophthora</taxon>
    </lineage>
</organism>
<comment type="caution">
    <text evidence="2">The sequence shown here is derived from an EMBL/GenBank/DDBJ whole genome shotgun (WGS) entry which is preliminary data.</text>
</comment>
<feature type="chain" id="PRO_5040907260" evidence="1">
    <location>
        <begin position="26"/>
        <end position="125"/>
    </location>
</feature>
<gene>
    <name evidence="2" type="ORF">Plil01_001076100</name>
</gene>
<keyword evidence="3" id="KW-1185">Reference proteome</keyword>
<evidence type="ECO:0000313" key="2">
    <source>
        <dbReference type="EMBL" id="GMF25946.1"/>
    </source>
</evidence>
<evidence type="ECO:0000313" key="3">
    <source>
        <dbReference type="Proteomes" id="UP001165083"/>
    </source>
</evidence>
<feature type="signal peptide" evidence="1">
    <location>
        <begin position="1"/>
        <end position="25"/>
    </location>
</feature>
<evidence type="ECO:0000256" key="1">
    <source>
        <dbReference type="SAM" id="SignalP"/>
    </source>
</evidence>
<protein>
    <submittedName>
        <fullName evidence="2">Unnamed protein product</fullName>
    </submittedName>
</protein>
<proteinExistence type="predicted"/>
<dbReference type="EMBL" id="BSXW01000579">
    <property type="protein sequence ID" value="GMF25946.1"/>
    <property type="molecule type" value="Genomic_DNA"/>
</dbReference>
<sequence>MHSSGHALMFLFNLQSLVIAMAVQAMYPPNIPAIEYVIGPRADSVAPLSVLRRYTVVPPAPNTKLLLPGTCSGAEGLVVPRPRRPVVVRIIDVELLTPNLRSLFVMFPIHDAFAVVDRLPLWTWI</sequence>
<keyword evidence="1" id="KW-0732">Signal</keyword>
<dbReference type="Proteomes" id="UP001165083">
    <property type="component" value="Unassembled WGS sequence"/>
</dbReference>
<reference evidence="2" key="1">
    <citation type="submission" date="2023-04" db="EMBL/GenBank/DDBJ databases">
        <title>Phytophthora lilii NBRC 32176.</title>
        <authorList>
            <person name="Ichikawa N."/>
            <person name="Sato H."/>
            <person name="Tonouchi N."/>
        </authorList>
    </citation>
    <scope>NUCLEOTIDE SEQUENCE</scope>
    <source>
        <strain evidence="2">NBRC 32176</strain>
    </source>
</reference>
<name>A0A9W6TZY4_9STRA</name>